<sequence>MMSVAPKPGSSRPAERTHPDTSAPTGGIDWASDSHAIAVVAGDGTAFDRFTVAHTAAGLRGLCRRLQRAGVEQVGIERGDGPVVEALLAAGFTVLVIPPLAVKNLGGRYGSAGNKDDRFDAYLLADVVRTDRARLRPLTSTPRPRSPCARSAGPARTSSRTGSRWPTSCAPTWAWLPRRGRAVRRHRLEDQPEVPAPVPRPAARRLALAHPAGRLAARRRLLRAHQPRNPAPTADHGVARADRRRRRPRPDHPRPGRRARGHRRPDPGAGRPDRRTTRSAPRRRALHQPAPRRAGPCRPAARRDR</sequence>
<proteinExistence type="predicted"/>
<evidence type="ECO:0000313" key="3">
    <source>
        <dbReference type="EMBL" id="MFC5948999.1"/>
    </source>
</evidence>
<dbReference type="EMBL" id="JBHSQK010000025">
    <property type="protein sequence ID" value="MFC5948999.1"/>
    <property type="molecule type" value="Genomic_DNA"/>
</dbReference>
<feature type="domain" description="Transposase IS110-like N-terminal" evidence="2">
    <location>
        <begin position="27"/>
        <end position="141"/>
    </location>
</feature>
<feature type="region of interest" description="Disordered" evidence="1">
    <location>
        <begin position="137"/>
        <end position="168"/>
    </location>
</feature>
<dbReference type="Proteomes" id="UP001596119">
    <property type="component" value="Unassembled WGS sequence"/>
</dbReference>
<feature type="compositionally biased region" description="Low complexity" evidence="1">
    <location>
        <begin position="137"/>
        <end position="147"/>
    </location>
</feature>
<organism evidence="3 4">
    <name type="scientific">Pseudonocardia lutea</name>
    <dbReference type="NCBI Taxonomy" id="2172015"/>
    <lineage>
        <taxon>Bacteria</taxon>
        <taxon>Bacillati</taxon>
        <taxon>Actinomycetota</taxon>
        <taxon>Actinomycetes</taxon>
        <taxon>Pseudonocardiales</taxon>
        <taxon>Pseudonocardiaceae</taxon>
        <taxon>Pseudonocardia</taxon>
    </lineage>
</organism>
<dbReference type="InterPro" id="IPR002525">
    <property type="entry name" value="Transp_IS110-like_N"/>
</dbReference>
<reference evidence="4" key="1">
    <citation type="journal article" date="2019" name="Int. J. Syst. Evol. Microbiol.">
        <title>The Global Catalogue of Microorganisms (GCM) 10K type strain sequencing project: providing services to taxonomists for standard genome sequencing and annotation.</title>
        <authorList>
            <consortium name="The Broad Institute Genomics Platform"/>
            <consortium name="The Broad Institute Genome Sequencing Center for Infectious Disease"/>
            <person name="Wu L."/>
            <person name="Ma J."/>
        </authorList>
    </citation>
    <scope>NUCLEOTIDE SEQUENCE [LARGE SCALE GENOMIC DNA]</scope>
    <source>
        <strain evidence="4">CGMCC 4.7397</strain>
    </source>
</reference>
<evidence type="ECO:0000259" key="2">
    <source>
        <dbReference type="Pfam" id="PF01548"/>
    </source>
</evidence>
<evidence type="ECO:0000256" key="1">
    <source>
        <dbReference type="SAM" id="MobiDB-lite"/>
    </source>
</evidence>
<gene>
    <name evidence="3" type="ORF">ACFQH9_12010</name>
</gene>
<dbReference type="RefSeq" id="WP_379566081.1">
    <property type="nucleotide sequence ID" value="NZ_JBHSQK010000025.1"/>
</dbReference>
<protein>
    <submittedName>
        <fullName evidence="3">Transposase</fullName>
    </submittedName>
</protein>
<feature type="compositionally biased region" description="Polar residues" evidence="1">
    <location>
        <begin position="156"/>
        <end position="168"/>
    </location>
</feature>
<comment type="caution">
    <text evidence="3">The sequence shown here is derived from an EMBL/GenBank/DDBJ whole genome shotgun (WGS) entry which is preliminary data.</text>
</comment>
<name>A0ABW1I8E1_9PSEU</name>
<keyword evidence="4" id="KW-1185">Reference proteome</keyword>
<feature type="region of interest" description="Disordered" evidence="1">
    <location>
        <begin position="1"/>
        <end position="28"/>
    </location>
</feature>
<accession>A0ABW1I8E1</accession>
<feature type="compositionally biased region" description="Low complexity" evidence="1">
    <location>
        <begin position="289"/>
        <end position="299"/>
    </location>
</feature>
<feature type="compositionally biased region" description="Basic residues" evidence="1">
    <location>
        <begin position="242"/>
        <end position="263"/>
    </location>
</feature>
<dbReference type="Pfam" id="PF01548">
    <property type="entry name" value="DEDD_Tnp_IS110"/>
    <property type="match status" value="1"/>
</dbReference>
<evidence type="ECO:0000313" key="4">
    <source>
        <dbReference type="Proteomes" id="UP001596119"/>
    </source>
</evidence>
<feature type="region of interest" description="Disordered" evidence="1">
    <location>
        <begin position="223"/>
        <end position="305"/>
    </location>
</feature>